<feature type="region of interest" description="Disordered" evidence="2">
    <location>
        <begin position="774"/>
        <end position="809"/>
    </location>
</feature>
<dbReference type="Proteomes" id="UP000006310">
    <property type="component" value="Chromosome 7"/>
</dbReference>
<evidence type="ECO:0000259" key="3">
    <source>
        <dbReference type="PROSITE" id="PS50853"/>
    </source>
</evidence>
<keyword evidence="5" id="KW-1185">Reference proteome</keyword>
<gene>
    <name evidence="4" type="primary">KNAG0G00450</name>
    <name evidence="4" type="ordered locus">KNAG_0G00450</name>
</gene>
<feature type="coiled-coil region" evidence="1">
    <location>
        <begin position="274"/>
        <end position="301"/>
    </location>
</feature>
<dbReference type="eggNOG" id="ENOG502R2RI">
    <property type="taxonomic scope" value="Eukaryota"/>
</dbReference>
<feature type="compositionally biased region" description="Low complexity" evidence="2">
    <location>
        <begin position="857"/>
        <end position="876"/>
    </location>
</feature>
<dbReference type="SUPFAM" id="SSF49265">
    <property type="entry name" value="Fibronectin type III"/>
    <property type="match status" value="1"/>
</dbReference>
<reference evidence="5" key="2">
    <citation type="submission" date="2012-08" db="EMBL/GenBank/DDBJ databases">
        <title>Genome sequence of Kazachstania naganishii.</title>
        <authorList>
            <person name="Gordon J.L."/>
            <person name="Armisen D."/>
            <person name="Proux-Wera E."/>
            <person name="OhEigeartaigh S.S."/>
            <person name="Byrne K.P."/>
            <person name="Wolfe K.H."/>
        </authorList>
    </citation>
    <scope>NUCLEOTIDE SEQUENCE [LARGE SCALE GENOMIC DNA]</scope>
    <source>
        <strain evidence="5">ATCC MYA-139 / BCRC 22969 / CBS 8797 / CCRC 22969 / KCTC 17520 / NBRC 10181 / NCYC 3082</strain>
    </source>
</reference>
<feature type="region of interest" description="Disordered" evidence="2">
    <location>
        <begin position="160"/>
        <end position="183"/>
    </location>
</feature>
<name>J7S0Q5_HUIN7</name>
<dbReference type="GeneID" id="34526826"/>
<feature type="domain" description="Fibronectin type-III" evidence="3">
    <location>
        <begin position="40"/>
        <end position="139"/>
    </location>
</feature>
<dbReference type="InterPro" id="IPR003961">
    <property type="entry name" value="FN3_dom"/>
</dbReference>
<sequence length="993" mass="110105">MVGYGICVLTSLVWLCVRLYKFLTISIARVMSTLDVSTPPAVKLSIDKISRDSITVHWENEPAENAGGGGARTHGISQYLLYLNNSKLGVFPNCPQALYTCCSINGLKCGETYQIDFVTVNRSGYINKLPSVFLTTRANDRTIPDPKTSGPLLRRRWRRNTLTQSTSNEEVTPTSVENNINPPPSYTTLTNLADLEQYSIEDLKKILVCAQEDLHDVLGQQSTLLQEFQENREQLSLELENLKTHWSHELDFKKSLKSSIKSLENAKLFSDVKYTKLNQRIEKIKQKLDKMNQDIFNWETVEKSQLNEAKLKKDYKNRISLISGQIQKFTNLAASVQQEIDALERHNKELAAAKRSGIVANPSTPNDTKKPASDERINKVIRKLNSLTNKDTGLLSQQGEEYLTKLKETSPIIKIIKEQYNIDKKCERKWGAKRSKIVDQCTALEQKFDRLSMENHQLRSNGYQQTAATEAQQKGDTSWELLADLPNGFVNGTIQSSTTMNGQIANQLESASPPGINENVNRENSHIYSGFTETVEQHSPHFMSPITSIGENYIQPPKNDGYGKADRLPIFPSGGATASTGVTNVNANSIPIANPLHFPWDRSGGSLDPNQNIDYGNTDHLITGLQDMIYDEADYPDKISTYSKGFTTDQLDNYWTTQKSAPVTSLPLPPQATPSQPMNIGNGASQLHPPYMEFASNEFDTTLISHYGNGDSYSKSPLLMQNQSLLAATLNDSANLSPFASSLRQVESYGTHISTAGSGNVNAAFPSQMDGQSIGTGLISVESTPNGLPSHVLSSTTPPPERSAKSSRDGLFHSPSFNFIWHSPQKNTAKKTGFFHSSSTDRDTVQPHKTHKREKSSSSSISTWSAKLSLKSKTSAHNSNPPQSPTRSNKSKNDDIGEETEFDEPAIIPPPTPCIARPGERGEESVPSVVQEHDEQPVQAAQPGHNHYIILDPATALLALNLLCPTVYHRSARCPSTREPCNYLQTHRITRML</sequence>
<feature type="region of interest" description="Disordered" evidence="2">
    <location>
        <begin position="830"/>
        <end position="924"/>
    </location>
</feature>
<dbReference type="EMBL" id="HE978320">
    <property type="protein sequence ID" value="CCK71102.1"/>
    <property type="molecule type" value="Genomic_DNA"/>
</dbReference>
<dbReference type="OMA" id="NYSKGFT"/>
<evidence type="ECO:0000256" key="2">
    <source>
        <dbReference type="SAM" id="MobiDB-lite"/>
    </source>
</evidence>
<dbReference type="PROSITE" id="PS50853">
    <property type="entry name" value="FN3"/>
    <property type="match status" value="1"/>
</dbReference>
<protein>
    <recommendedName>
        <fullName evidence="3">Fibronectin type-III domain-containing protein</fullName>
    </recommendedName>
</protein>
<dbReference type="InterPro" id="IPR036116">
    <property type="entry name" value="FN3_sf"/>
</dbReference>
<keyword evidence="1" id="KW-0175">Coiled coil</keyword>
<organism evidence="4 5">
    <name type="scientific">Huiozyma naganishii (strain ATCC MYA-139 / BCRC 22969 / CBS 8797 / KCTC 17520 / NBRC 10181 / NCYC 3082 / Yp74L-3)</name>
    <name type="common">Yeast</name>
    <name type="synonym">Kazachstania naganishii</name>
    <dbReference type="NCBI Taxonomy" id="1071383"/>
    <lineage>
        <taxon>Eukaryota</taxon>
        <taxon>Fungi</taxon>
        <taxon>Dikarya</taxon>
        <taxon>Ascomycota</taxon>
        <taxon>Saccharomycotina</taxon>
        <taxon>Saccharomycetes</taxon>
        <taxon>Saccharomycetales</taxon>
        <taxon>Saccharomycetaceae</taxon>
        <taxon>Huiozyma</taxon>
    </lineage>
</organism>
<dbReference type="InterPro" id="IPR013783">
    <property type="entry name" value="Ig-like_fold"/>
</dbReference>
<feature type="compositionally biased region" description="Polar residues" evidence="2">
    <location>
        <begin position="774"/>
        <end position="796"/>
    </location>
</feature>
<dbReference type="STRING" id="1071383.J7S0Q5"/>
<proteinExistence type="predicted"/>
<evidence type="ECO:0000313" key="4">
    <source>
        <dbReference type="EMBL" id="CCK71102.1"/>
    </source>
</evidence>
<evidence type="ECO:0000313" key="5">
    <source>
        <dbReference type="Proteomes" id="UP000006310"/>
    </source>
</evidence>
<accession>J7S0Q5</accession>
<dbReference type="Gene3D" id="2.60.40.10">
    <property type="entry name" value="Immunoglobulins"/>
    <property type="match status" value="1"/>
</dbReference>
<dbReference type="OrthoDB" id="5572782at2759"/>
<feature type="compositionally biased region" description="Polar residues" evidence="2">
    <location>
        <begin position="877"/>
        <end position="888"/>
    </location>
</feature>
<feature type="region of interest" description="Disordered" evidence="2">
    <location>
        <begin position="353"/>
        <end position="373"/>
    </location>
</feature>
<reference evidence="4 5" key="1">
    <citation type="journal article" date="2011" name="Proc. Natl. Acad. Sci. U.S.A.">
        <title>Evolutionary erosion of yeast sex chromosomes by mating-type switching accidents.</title>
        <authorList>
            <person name="Gordon J.L."/>
            <person name="Armisen D."/>
            <person name="Proux-Wera E."/>
            <person name="Oheigeartaigh S.S."/>
            <person name="Byrne K.P."/>
            <person name="Wolfe K.H."/>
        </authorList>
    </citation>
    <scope>NUCLEOTIDE SEQUENCE [LARGE SCALE GENOMIC DNA]</scope>
    <source>
        <strain evidence="5">ATCC MYA-139 / BCRC 22969 / CBS 8797 / CCRC 22969 / KCTC 17520 / NBRC 10181 / NCYC 3082</strain>
    </source>
</reference>
<dbReference type="AlphaFoldDB" id="J7S0Q5"/>
<dbReference type="RefSeq" id="XP_022465348.1">
    <property type="nucleotide sequence ID" value="XM_022608899.1"/>
</dbReference>
<dbReference type="HOGENOM" id="CLU_012632_0_0_1"/>
<dbReference type="KEGG" id="kng:KNAG_0G00450"/>
<evidence type="ECO:0000256" key="1">
    <source>
        <dbReference type="SAM" id="Coils"/>
    </source>
</evidence>